<protein>
    <submittedName>
        <fullName evidence="12">Uncharacterized protein K02A2.6-like</fullName>
    </submittedName>
</protein>
<dbReference type="InterPro" id="IPR043502">
    <property type="entry name" value="DNA/RNA_pol_sf"/>
</dbReference>
<dbReference type="Gene3D" id="3.10.10.10">
    <property type="entry name" value="HIV Type 1 Reverse Transcriptase, subunit A, domain 1"/>
    <property type="match status" value="1"/>
</dbReference>
<evidence type="ECO:0000259" key="10">
    <source>
        <dbReference type="PROSITE" id="PS50994"/>
    </source>
</evidence>
<dbReference type="SUPFAM" id="SSF53098">
    <property type="entry name" value="Ribonuclease H-like"/>
    <property type="match status" value="1"/>
</dbReference>
<dbReference type="InterPro" id="IPR001584">
    <property type="entry name" value="Integrase_cat-core"/>
</dbReference>
<evidence type="ECO:0000256" key="6">
    <source>
        <dbReference type="ARBA" id="ARBA00022842"/>
    </source>
</evidence>
<gene>
    <name evidence="12" type="primary">LOC106817799</name>
</gene>
<evidence type="ECO:0000256" key="8">
    <source>
        <dbReference type="ARBA" id="ARBA00022908"/>
    </source>
</evidence>
<dbReference type="Gene3D" id="3.30.420.10">
    <property type="entry name" value="Ribonuclease H-like superfamily/Ribonuclease H"/>
    <property type="match status" value="1"/>
</dbReference>
<dbReference type="Pfam" id="PF17919">
    <property type="entry name" value="RT_RNaseH_2"/>
    <property type="match status" value="1"/>
</dbReference>
<dbReference type="PROSITE" id="PS50994">
    <property type="entry name" value="INTEGRASE"/>
    <property type="match status" value="1"/>
</dbReference>
<feature type="domain" description="Integrase catalytic" evidence="10">
    <location>
        <begin position="446"/>
        <end position="599"/>
    </location>
</feature>
<evidence type="ECO:0000256" key="4">
    <source>
        <dbReference type="ARBA" id="ARBA00022759"/>
    </source>
</evidence>
<dbReference type="InterPro" id="IPR050951">
    <property type="entry name" value="Retrovirus_Pol_polyprotein"/>
</dbReference>
<dbReference type="SUPFAM" id="SSF50630">
    <property type="entry name" value="Acid proteases"/>
    <property type="match status" value="1"/>
</dbReference>
<dbReference type="SUPFAM" id="SSF56672">
    <property type="entry name" value="DNA/RNA polymerases"/>
    <property type="match status" value="1"/>
</dbReference>
<evidence type="ECO:0000256" key="7">
    <source>
        <dbReference type="ARBA" id="ARBA00022884"/>
    </source>
</evidence>
<evidence type="ECO:0000256" key="3">
    <source>
        <dbReference type="ARBA" id="ARBA00022722"/>
    </source>
</evidence>
<evidence type="ECO:0000313" key="12">
    <source>
        <dbReference type="RefSeq" id="XP_014677981.1"/>
    </source>
</evidence>
<dbReference type="Pfam" id="PF00078">
    <property type="entry name" value="RVT_1"/>
    <property type="match status" value="1"/>
</dbReference>
<dbReference type="InterPro" id="IPR041577">
    <property type="entry name" value="RT_RNaseH_2"/>
</dbReference>
<dbReference type="Gene3D" id="2.40.70.10">
    <property type="entry name" value="Acid Proteases"/>
    <property type="match status" value="1"/>
</dbReference>
<keyword evidence="7" id="KW-0694">RNA-binding</keyword>
<organism evidence="11 12">
    <name type="scientific">Priapulus caudatus</name>
    <name type="common">Priapulid worm</name>
    <dbReference type="NCBI Taxonomy" id="37621"/>
    <lineage>
        <taxon>Eukaryota</taxon>
        <taxon>Metazoa</taxon>
        <taxon>Ecdysozoa</taxon>
        <taxon>Scalidophora</taxon>
        <taxon>Priapulida</taxon>
        <taxon>Priapulimorpha</taxon>
        <taxon>Priapulimorphida</taxon>
        <taxon>Priapulidae</taxon>
        <taxon>Priapulus</taxon>
    </lineage>
</organism>
<keyword evidence="11" id="KW-1185">Reference proteome</keyword>
<dbReference type="Gene3D" id="3.30.70.270">
    <property type="match status" value="2"/>
</dbReference>
<keyword evidence="2" id="KW-0548">Nucleotidyltransferase</keyword>
<dbReference type="RefSeq" id="XP_014677981.1">
    <property type="nucleotide sequence ID" value="XM_014822495.1"/>
</dbReference>
<dbReference type="PROSITE" id="PS00141">
    <property type="entry name" value="ASP_PROTEASE"/>
    <property type="match status" value="1"/>
</dbReference>
<evidence type="ECO:0000256" key="9">
    <source>
        <dbReference type="ARBA" id="ARBA00022918"/>
    </source>
</evidence>
<evidence type="ECO:0000256" key="5">
    <source>
        <dbReference type="ARBA" id="ARBA00022801"/>
    </source>
</evidence>
<reference evidence="12" key="1">
    <citation type="submission" date="2025-08" db="UniProtKB">
        <authorList>
            <consortium name="RefSeq"/>
        </authorList>
    </citation>
    <scope>IDENTIFICATION</scope>
</reference>
<dbReference type="GeneID" id="106817799"/>
<name>A0ABM1F0L0_PRICU</name>
<accession>A0ABM1F0L0</accession>
<dbReference type="Gene3D" id="3.10.20.370">
    <property type="match status" value="1"/>
</dbReference>
<evidence type="ECO:0000313" key="11">
    <source>
        <dbReference type="Proteomes" id="UP000695022"/>
    </source>
</evidence>
<dbReference type="InterPro" id="IPR036397">
    <property type="entry name" value="RNaseH_sf"/>
</dbReference>
<dbReference type="InterPro" id="IPR021109">
    <property type="entry name" value="Peptidase_aspartic_dom_sf"/>
</dbReference>
<dbReference type="PANTHER" id="PTHR37984">
    <property type="entry name" value="PROTEIN CBG26694"/>
    <property type="match status" value="1"/>
</dbReference>
<keyword evidence="4" id="KW-0255">Endonuclease</keyword>
<sequence length="603" mass="68546">METRDEKAQESDYAFSVNTVVTDTVHSKCVIGVKVGGVSSEVLVDSGSTCNIVNMDTWEALKRQKIVCTSEKSDTLLYAYGSRTPLHTLGKFTADIEVGRRQTKAEFVVVQGNGQPILGCQTAEQLGILKVGLDINKIEMSDNADIVDTYKDCFEDEVLQNMNQSTVYSQLDLKYGFHQIELEPDSRGITTFATHKGLLRYKRLMFGISSAPELYQHIIQQEIQWCEGAHNISDKIIVHGRTMEEHDQRLVKVFERLREKGLTLNKDKCEFRMLQLVFMGHILSEKGIGPAESKVKAITEAREPESAAKVRSFLRLVNFCARYIPDMTTTSEPMRRLVRKSVPFTWGWEQKQSFQKLKQKLVDADTLAFFDKDAKTQIVADVSPVGLGAVLLQEQGENRRVVSYASRSLTDVERRYSQTEKEALTLVWACERFHAYLYEPLKRTVLPTGPWQDLAADLLGPMPTGEYLLVVVDYYSRYFEIDVLKSVTSEKVIASMDNMFTTHGLASSVKTDNGPQFVSDKFESYMKENDIEHRKSTPLWPQANGEVERQNRTLYKSMKIAQAQNRDWKLELNKFLTAYRSTPHTSTGVSPAELLFGRKIRTK</sequence>
<dbReference type="InterPro" id="IPR043128">
    <property type="entry name" value="Rev_trsase/Diguanyl_cyclase"/>
</dbReference>
<dbReference type="InterPro" id="IPR000477">
    <property type="entry name" value="RT_dom"/>
</dbReference>
<dbReference type="CDD" id="cd00303">
    <property type="entry name" value="retropepsin_like"/>
    <property type="match status" value="1"/>
</dbReference>
<keyword evidence="9" id="KW-0695">RNA-directed DNA polymerase</keyword>
<dbReference type="InterPro" id="IPR012337">
    <property type="entry name" value="RNaseH-like_sf"/>
</dbReference>
<evidence type="ECO:0000256" key="2">
    <source>
        <dbReference type="ARBA" id="ARBA00022695"/>
    </source>
</evidence>
<dbReference type="Pfam" id="PF00665">
    <property type="entry name" value="rve"/>
    <property type="match status" value="1"/>
</dbReference>
<dbReference type="PANTHER" id="PTHR37984:SF11">
    <property type="entry name" value="INTEGRASE CATALYTIC DOMAIN-CONTAINING PROTEIN"/>
    <property type="match status" value="1"/>
</dbReference>
<keyword evidence="1" id="KW-0808">Transferase</keyword>
<keyword evidence="6" id="KW-0460">Magnesium</keyword>
<keyword evidence="3" id="KW-0540">Nuclease</keyword>
<proteinExistence type="predicted"/>
<evidence type="ECO:0000256" key="1">
    <source>
        <dbReference type="ARBA" id="ARBA00022679"/>
    </source>
</evidence>
<keyword evidence="5" id="KW-0378">Hydrolase</keyword>
<dbReference type="CDD" id="cd01647">
    <property type="entry name" value="RT_LTR"/>
    <property type="match status" value="1"/>
</dbReference>
<dbReference type="InterPro" id="IPR001969">
    <property type="entry name" value="Aspartic_peptidase_AS"/>
</dbReference>
<keyword evidence="8" id="KW-0229">DNA integration</keyword>
<dbReference type="Proteomes" id="UP000695022">
    <property type="component" value="Unplaced"/>
</dbReference>